<dbReference type="GO" id="GO:0006952">
    <property type="term" value="P:defense response"/>
    <property type="evidence" value="ECO:0007669"/>
    <property type="project" value="InterPro"/>
</dbReference>
<evidence type="ECO:0000256" key="1">
    <source>
        <dbReference type="SAM" id="MobiDB-lite"/>
    </source>
</evidence>
<dbReference type="Pfam" id="PF00168">
    <property type="entry name" value="C2"/>
    <property type="match status" value="1"/>
</dbReference>
<dbReference type="CDD" id="cd04051">
    <property type="entry name" value="C2_SRC2_like"/>
    <property type="match status" value="1"/>
</dbReference>
<feature type="domain" description="C2" evidence="2">
    <location>
        <begin position="1"/>
        <end position="125"/>
    </location>
</feature>
<dbReference type="PANTHER" id="PTHR32246:SF169">
    <property type="entry name" value="PROTEIN SRC2-LIKE"/>
    <property type="match status" value="1"/>
</dbReference>
<sequence>MEPTSMELKLISCKDLKAFNFFQKLNIYALGSILSHDPHNKLDKKQKQKQRTPTYRDEDGSNPEWNHVICFDLELLSSYQNREDLFLHLVLRHEAFMFGDKTVGEVHVPLEDLIHEPNNGVVRFVTYEVRTTDGKPNGALNFSYKVNYKGMEVLESQLPETNMNITGYSFDEVQNNNCNQSSQKIQYPKLEIESSSSTVRYPSLDSPVDPHPIHGLQDFPSAPLIAPFPSSDYSYYYYPPPPPLPYPPPPAAFNLPPSSPLHFSAPAHMAHGDGYQYPHFAGPRVDPWGSDPNFQQACRW</sequence>
<dbReference type="Gene3D" id="2.60.40.150">
    <property type="entry name" value="C2 domain"/>
    <property type="match status" value="1"/>
</dbReference>
<proteinExistence type="predicted"/>
<evidence type="ECO:0000313" key="4">
    <source>
        <dbReference type="Proteomes" id="UP001163823"/>
    </source>
</evidence>
<name>A0AAD7PZ50_QUISA</name>
<gene>
    <name evidence="3" type="ORF">O6P43_009780</name>
</gene>
<dbReference type="InterPro" id="IPR044750">
    <property type="entry name" value="C2_SRC2/BAP"/>
</dbReference>
<dbReference type="Proteomes" id="UP001163823">
    <property type="component" value="Chromosome 4"/>
</dbReference>
<evidence type="ECO:0000313" key="3">
    <source>
        <dbReference type="EMBL" id="KAJ7971806.1"/>
    </source>
</evidence>
<accession>A0AAD7PZ50</accession>
<dbReference type="EMBL" id="JARAOO010000004">
    <property type="protein sequence ID" value="KAJ7971806.1"/>
    <property type="molecule type" value="Genomic_DNA"/>
</dbReference>
<evidence type="ECO:0000259" key="2">
    <source>
        <dbReference type="PROSITE" id="PS50004"/>
    </source>
</evidence>
<comment type="caution">
    <text evidence="3">The sequence shown here is derived from an EMBL/GenBank/DDBJ whole genome shotgun (WGS) entry which is preliminary data.</text>
</comment>
<dbReference type="AlphaFoldDB" id="A0AAD7PZ50"/>
<dbReference type="SMART" id="SM00239">
    <property type="entry name" value="C2"/>
    <property type="match status" value="1"/>
</dbReference>
<keyword evidence="4" id="KW-1185">Reference proteome</keyword>
<feature type="region of interest" description="Disordered" evidence="1">
    <location>
        <begin position="39"/>
        <end position="59"/>
    </location>
</feature>
<dbReference type="InterPro" id="IPR000008">
    <property type="entry name" value="C2_dom"/>
</dbReference>
<dbReference type="InterPro" id="IPR035892">
    <property type="entry name" value="C2_domain_sf"/>
</dbReference>
<dbReference type="PROSITE" id="PS50004">
    <property type="entry name" value="C2"/>
    <property type="match status" value="1"/>
</dbReference>
<organism evidence="3 4">
    <name type="scientific">Quillaja saponaria</name>
    <name type="common">Soap bark tree</name>
    <dbReference type="NCBI Taxonomy" id="32244"/>
    <lineage>
        <taxon>Eukaryota</taxon>
        <taxon>Viridiplantae</taxon>
        <taxon>Streptophyta</taxon>
        <taxon>Embryophyta</taxon>
        <taxon>Tracheophyta</taxon>
        <taxon>Spermatophyta</taxon>
        <taxon>Magnoliopsida</taxon>
        <taxon>eudicotyledons</taxon>
        <taxon>Gunneridae</taxon>
        <taxon>Pentapetalae</taxon>
        <taxon>rosids</taxon>
        <taxon>fabids</taxon>
        <taxon>Fabales</taxon>
        <taxon>Quillajaceae</taxon>
        <taxon>Quillaja</taxon>
    </lineage>
</organism>
<dbReference type="KEGG" id="qsa:O6P43_009780"/>
<dbReference type="SUPFAM" id="SSF49562">
    <property type="entry name" value="C2 domain (Calcium/lipid-binding domain, CaLB)"/>
    <property type="match status" value="1"/>
</dbReference>
<reference evidence="3" key="1">
    <citation type="journal article" date="2023" name="Science">
        <title>Elucidation of the pathway for biosynthesis of saponin adjuvants from the soapbark tree.</title>
        <authorList>
            <person name="Reed J."/>
            <person name="Orme A."/>
            <person name="El-Demerdash A."/>
            <person name="Owen C."/>
            <person name="Martin L.B.B."/>
            <person name="Misra R.C."/>
            <person name="Kikuchi S."/>
            <person name="Rejzek M."/>
            <person name="Martin A.C."/>
            <person name="Harkess A."/>
            <person name="Leebens-Mack J."/>
            <person name="Louveau T."/>
            <person name="Stephenson M.J."/>
            <person name="Osbourn A."/>
        </authorList>
    </citation>
    <scope>NUCLEOTIDE SEQUENCE</scope>
    <source>
        <strain evidence="3">S10</strain>
    </source>
</reference>
<protein>
    <submittedName>
        <fullName evidence="3">Protein SRC2-like</fullName>
    </submittedName>
</protein>
<dbReference type="PANTHER" id="PTHR32246">
    <property type="entry name" value="INGRESSION PROTEIN FIC1"/>
    <property type="match status" value="1"/>
</dbReference>